<accession>A0A2K8L4K3</accession>
<dbReference type="InterPro" id="IPR050697">
    <property type="entry name" value="Adenylyl/Guanylyl_Cyclase_3/4"/>
</dbReference>
<dbReference type="InterPro" id="IPR011006">
    <property type="entry name" value="CheY-like_superfamily"/>
</dbReference>
<dbReference type="Pfam" id="PF00211">
    <property type="entry name" value="Guanylate_cyc"/>
    <property type="match status" value="1"/>
</dbReference>
<proteinExistence type="predicted"/>
<dbReference type="GO" id="GO:0004016">
    <property type="term" value="F:adenylate cyclase activity"/>
    <property type="evidence" value="ECO:0007669"/>
    <property type="project" value="UniProtKB-ARBA"/>
</dbReference>
<dbReference type="SMART" id="SM00044">
    <property type="entry name" value="CYCc"/>
    <property type="match status" value="1"/>
</dbReference>
<dbReference type="InterPro" id="IPR029787">
    <property type="entry name" value="Nucleotide_cyclase"/>
</dbReference>
<dbReference type="RefSeq" id="WP_232710339.1">
    <property type="nucleotide sequence ID" value="NZ_CP018799.1"/>
</dbReference>
<gene>
    <name evidence="4" type="ORF">Ga0123461_0742</name>
</gene>
<evidence type="ECO:0000313" key="4">
    <source>
        <dbReference type="EMBL" id="ATX79166.1"/>
    </source>
</evidence>
<feature type="domain" description="Response regulatory" evidence="2">
    <location>
        <begin position="20"/>
        <end position="136"/>
    </location>
</feature>
<dbReference type="KEGG" id="maes:Ga0123461_0742"/>
<sequence length="472" mass="52128">MSGHSDSSDAASMREHEKATILVVDDTPENIDVLRGVLKSEYKVKVAINGEQALKLCLSGTPPDLILLDIMMPGMDGYEVCRRLKAESSTEGIPVIFVTAMNETHDEVRGFEVGAVDYINKPITPAIVHARVQTHLKLRSAYRFIRDTFGRYLSEEIVDSLIDSPHGLTLGGEKREVTVLMSDLRGFTSIGERLPAEAVVDMINIYLGEMTEVIQKYMGTIDEFIGDAILAIFGAPIQREDDALRALRCAVEMQLTMERVNRRYMELGYPALQMGIGINTGAAIVGNIGSKKRSKYAVVGRVVNTTSRIESYTVGGQILISEETRDACATDLRIDDQLKVMPKGISEEMTIFDIGGIYGDDPLLLPEKIDEPLTKLANPLAVKVCRLEGKFALEPFSGEILSLNRSMFEMWLEKEGTPLTSLKVVLPDGGAELYVKVMRSRSDDPRRVLARVSYMPDEAEAFVGGILSEARE</sequence>
<dbReference type="SUPFAM" id="SSF52172">
    <property type="entry name" value="CheY-like"/>
    <property type="match status" value="1"/>
</dbReference>
<feature type="domain" description="Guanylate cyclase" evidence="3">
    <location>
        <begin position="178"/>
        <end position="310"/>
    </location>
</feature>
<keyword evidence="1" id="KW-0597">Phosphoprotein</keyword>
<dbReference type="SMART" id="SM00448">
    <property type="entry name" value="REC"/>
    <property type="match status" value="1"/>
</dbReference>
<dbReference type="PANTHER" id="PTHR43081">
    <property type="entry name" value="ADENYLATE CYCLASE, TERMINAL-DIFFERENTIATION SPECIFIC-RELATED"/>
    <property type="match status" value="1"/>
</dbReference>
<evidence type="ECO:0000259" key="3">
    <source>
        <dbReference type="PROSITE" id="PS50125"/>
    </source>
</evidence>
<dbReference type="EMBL" id="CP018799">
    <property type="protein sequence ID" value="ATX79166.1"/>
    <property type="molecule type" value="Genomic_DNA"/>
</dbReference>
<dbReference type="CDD" id="cd07302">
    <property type="entry name" value="CHD"/>
    <property type="match status" value="1"/>
</dbReference>
<organism evidence="4 5">
    <name type="scientific">Mariprofundus aestuarium</name>
    <dbReference type="NCBI Taxonomy" id="1921086"/>
    <lineage>
        <taxon>Bacteria</taxon>
        <taxon>Pseudomonadati</taxon>
        <taxon>Pseudomonadota</taxon>
        <taxon>Candidatius Mariprofundia</taxon>
        <taxon>Mariprofundales</taxon>
        <taxon>Mariprofundaceae</taxon>
        <taxon>Mariprofundus</taxon>
    </lineage>
</organism>
<dbReference type="GO" id="GO:0009190">
    <property type="term" value="P:cyclic nucleotide biosynthetic process"/>
    <property type="evidence" value="ECO:0007669"/>
    <property type="project" value="InterPro"/>
</dbReference>
<evidence type="ECO:0000256" key="1">
    <source>
        <dbReference type="PROSITE-ProRule" id="PRU00169"/>
    </source>
</evidence>
<evidence type="ECO:0000259" key="2">
    <source>
        <dbReference type="PROSITE" id="PS50110"/>
    </source>
</evidence>
<dbReference type="PROSITE" id="PS50110">
    <property type="entry name" value="RESPONSE_REGULATORY"/>
    <property type="match status" value="1"/>
</dbReference>
<dbReference type="Pfam" id="PF00072">
    <property type="entry name" value="Response_reg"/>
    <property type="match status" value="1"/>
</dbReference>
<dbReference type="Proteomes" id="UP000231701">
    <property type="component" value="Chromosome"/>
</dbReference>
<dbReference type="PROSITE" id="PS50125">
    <property type="entry name" value="GUANYLATE_CYCLASE_2"/>
    <property type="match status" value="1"/>
</dbReference>
<dbReference type="PANTHER" id="PTHR43081:SF1">
    <property type="entry name" value="ADENYLATE CYCLASE, TERMINAL-DIFFERENTIATION SPECIFIC"/>
    <property type="match status" value="1"/>
</dbReference>
<dbReference type="CDD" id="cd19920">
    <property type="entry name" value="REC_PA4781-like"/>
    <property type="match status" value="1"/>
</dbReference>
<dbReference type="InterPro" id="IPR001789">
    <property type="entry name" value="Sig_transdc_resp-reg_receiver"/>
</dbReference>
<dbReference type="InterPro" id="IPR001054">
    <property type="entry name" value="A/G_cyclase"/>
</dbReference>
<dbReference type="Gene3D" id="3.30.70.1230">
    <property type="entry name" value="Nucleotide cyclase"/>
    <property type="match status" value="1"/>
</dbReference>
<name>A0A2K8L4K3_MARES</name>
<dbReference type="AlphaFoldDB" id="A0A2K8L4K3"/>
<protein>
    <submittedName>
        <fullName evidence="4">Adenylate cyclase, class 3</fullName>
    </submittedName>
</protein>
<evidence type="ECO:0000313" key="5">
    <source>
        <dbReference type="Proteomes" id="UP000231701"/>
    </source>
</evidence>
<reference evidence="4 5" key="1">
    <citation type="submission" date="2016-12" db="EMBL/GenBank/DDBJ databases">
        <title>Isolation and genomic insights into novel planktonic Zetaproteobacteria from stratified waters of the Chesapeake Bay.</title>
        <authorList>
            <person name="McAllister S.M."/>
            <person name="Kato S."/>
            <person name="Chan C.S."/>
            <person name="Chiu B.K."/>
            <person name="Field E.K."/>
        </authorList>
    </citation>
    <scope>NUCLEOTIDE SEQUENCE [LARGE SCALE GENOMIC DNA]</scope>
    <source>
        <strain evidence="4 5">CP-5</strain>
    </source>
</reference>
<keyword evidence="5" id="KW-1185">Reference proteome</keyword>
<feature type="modified residue" description="4-aspartylphosphate" evidence="1">
    <location>
        <position position="69"/>
    </location>
</feature>
<dbReference type="Gene3D" id="3.40.50.2300">
    <property type="match status" value="1"/>
</dbReference>
<dbReference type="SUPFAM" id="SSF55073">
    <property type="entry name" value="Nucleotide cyclase"/>
    <property type="match status" value="1"/>
</dbReference>
<dbReference type="GO" id="GO:0000160">
    <property type="term" value="P:phosphorelay signal transduction system"/>
    <property type="evidence" value="ECO:0007669"/>
    <property type="project" value="InterPro"/>
</dbReference>